<evidence type="ECO:0000313" key="4">
    <source>
        <dbReference type="EMBL" id="CAH3188349.1"/>
    </source>
</evidence>
<dbReference type="InterPro" id="IPR002104">
    <property type="entry name" value="Integrase_catalytic"/>
</dbReference>
<feature type="domain" description="Tyr recombinase" evidence="3">
    <location>
        <begin position="122"/>
        <end position="329"/>
    </location>
</feature>
<name>A0ABN8S9Z6_9CNID</name>
<dbReference type="SUPFAM" id="SSF47823">
    <property type="entry name" value="lambda integrase-like, N-terminal domain"/>
    <property type="match status" value="1"/>
</dbReference>
<protein>
    <recommendedName>
        <fullName evidence="3">Tyr recombinase domain-containing protein</fullName>
    </recommendedName>
</protein>
<evidence type="ECO:0000259" key="3">
    <source>
        <dbReference type="PROSITE" id="PS51898"/>
    </source>
</evidence>
<dbReference type="SUPFAM" id="SSF56349">
    <property type="entry name" value="DNA breaking-rejoining enzymes"/>
    <property type="match status" value="1"/>
</dbReference>
<dbReference type="Gene3D" id="1.10.150.130">
    <property type="match status" value="1"/>
</dbReference>
<dbReference type="InterPro" id="IPR052925">
    <property type="entry name" value="Phage_Integrase-like_Recomb"/>
</dbReference>
<keyword evidence="1" id="KW-0238">DNA-binding</keyword>
<gene>
    <name evidence="4" type="ORF">PLOB_00040381</name>
</gene>
<keyword evidence="2" id="KW-0233">DNA recombination</keyword>
<dbReference type="PROSITE" id="PS51898">
    <property type="entry name" value="TYR_RECOMBINASE"/>
    <property type="match status" value="1"/>
</dbReference>
<evidence type="ECO:0000256" key="2">
    <source>
        <dbReference type="ARBA" id="ARBA00023172"/>
    </source>
</evidence>
<evidence type="ECO:0000313" key="5">
    <source>
        <dbReference type="Proteomes" id="UP001159405"/>
    </source>
</evidence>
<dbReference type="Gene3D" id="1.10.443.10">
    <property type="entry name" value="Intergrase catalytic core"/>
    <property type="match status" value="1"/>
</dbReference>
<dbReference type="PANTHER" id="PTHR34605:SF6">
    <property type="entry name" value="TYR RECOMBINASE DOMAIN-CONTAINING PROTEIN"/>
    <property type="match status" value="1"/>
</dbReference>
<accession>A0ABN8S9Z6</accession>
<dbReference type="InterPro" id="IPR011010">
    <property type="entry name" value="DNA_brk_join_enz"/>
</dbReference>
<comment type="caution">
    <text evidence="4">The sequence shown here is derived from an EMBL/GenBank/DDBJ whole genome shotgun (WGS) entry which is preliminary data.</text>
</comment>
<sequence length="332" mass="36884">MWAELNDVKAPSLRCLAEKLPEIVLGSRADSTTLTYLNGFKRWRGWANRFPEVAVLPATPAYVSLYLLSVFQSSSSPAPVQNAFYSIRWAHDIAGFDSPTRDHTLPQKVVESAKRRLLHLASKKLPITPEILQKLFQSLDGSLVDTRFMAMALLAFAGFLRFDELSNLKLKDLALHDTHFELFIESSKTDQYREGAIVPIVKSGTDLCPWGNLEKYLSQAKLTLPTSSQGGDDYLFGNIQTKSGSLSIRPGSKLSYTRCREVLLKKIADVGLDPKSFSWHSFRSSDASAAANGGISDRMFKRNGRWRSENAKDGYVADSLESRLAVSMSLGP</sequence>
<organism evidence="4 5">
    <name type="scientific">Porites lobata</name>
    <dbReference type="NCBI Taxonomy" id="104759"/>
    <lineage>
        <taxon>Eukaryota</taxon>
        <taxon>Metazoa</taxon>
        <taxon>Cnidaria</taxon>
        <taxon>Anthozoa</taxon>
        <taxon>Hexacorallia</taxon>
        <taxon>Scleractinia</taxon>
        <taxon>Fungiina</taxon>
        <taxon>Poritidae</taxon>
        <taxon>Porites</taxon>
    </lineage>
</organism>
<dbReference type="Proteomes" id="UP001159405">
    <property type="component" value="Unassembled WGS sequence"/>
</dbReference>
<reference evidence="4 5" key="1">
    <citation type="submission" date="2022-05" db="EMBL/GenBank/DDBJ databases">
        <authorList>
            <consortium name="Genoscope - CEA"/>
            <person name="William W."/>
        </authorList>
    </citation>
    <scope>NUCLEOTIDE SEQUENCE [LARGE SCALE GENOMIC DNA]</scope>
</reference>
<dbReference type="Pfam" id="PF00589">
    <property type="entry name" value="Phage_integrase"/>
    <property type="match status" value="1"/>
</dbReference>
<evidence type="ECO:0000256" key="1">
    <source>
        <dbReference type="ARBA" id="ARBA00023125"/>
    </source>
</evidence>
<dbReference type="PANTHER" id="PTHR34605">
    <property type="entry name" value="PHAGE_INTEGRASE DOMAIN-CONTAINING PROTEIN"/>
    <property type="match status" value="1"/>
</dbReference>
<dbReference type="InterPro" id="IPR010998">
    <property type="entry name" value="Integrase_recombinase_N"/>
</dbReference>
<dbReference type="EMBL" id="CALNXK010000612">
    <property type="protein sequence ID" value="CAH3188349.1"/>
    <property type="molecule type" value="Genomic_DNA"/>
</dbReference>
<keyword evidence="5" id="KW-1185">Reference proteome</keyword>
<dbReference type="InterPro" id="IPR013762">
    <property type="entry name" value="Integrase-like_cat_sf"/>
</dbReference>
<proteinExistence type="predicted"/>